<evidence type="ECO:0000313" key="5">
    <source>
        <dbReference type="Proteomes" id="UP000053593"/>
    </source>
</evidence>
<dbReference type="Pfam" id="PF00155">
    <property type="entry name" value="Aminotran_1_2"/>
    <property type="match status" value="1"/>
</dbReference>
<evidence type="ECO:0000313" key="4">
    <source>
        <dbReference type="EMBL" id="KIK53336.1"/>
    </source>
</evidence>
<gene>
    <name evidence="4" type="ORF">GYMLUDRAFT_250450</name>
</gene>
<dbReference type="Proteomes" id="UP000053593">
    <property type="component" value="Unassembled WGS sequence"/>
</dbReference>
<dbReference type="InterPro" id="IPR015424">
    <property type="entry name" value="PyrdxlP-dep_Trfase"/>
</dbReference>
<dbReference type="GO" id="GO:0017059">
    <property type="term" value="C:serine palmitoyltransferase complex"/>
    <property type="evidence" value="ECO:0007669"/>
    <property type="project" value="TreeGrafter"/>
</dbReference>
<reference evidence="4 5" key="1">
    <citation type="submission" date="2014-04" db="EMBL/GenBank/DDBJ databases">
        <title>Evolutionary Origins and Diversification of the Mycorrhizal Mutualists.</title>
        <authorList>
            <consortium name="DOE Joint Genome Institute"/>
            <consortium name="Mycorrhizal Genomics Consortium"/>
            <person name="Kohler A."/>
            <person name="Kuo A."/>
            <person name="Nagy L.G."/>
            <person name="Floudas D."/>
            <person name="Copeland A."/>
            <person name="Barry K.W."/>
            <person name="Cichocki N."/>
            <person name="Veneault-Fourrey C."/>
            <person name="LaButti K."/>
            <person name="Lindquist E.A."/>
            <person name="Lipzen A."/>
            <person name="Lundell T."/>
            <person name="Morin E."/>
            <person name="Murat C."/>
            <person name="Riley R."/>
            <person name="Ohm R."/>
            <person name="Sun H."/>
            <person name="Tunlid A."/>
            <person name="Henrissat B."/>
            <person name="Grigoriev I.V."/>
            <person name="Hibbett D.S."/>
            <person name="Martin F."/>
        </authorList>
    </citation>
    <scope>NUCLEOTIDE SEQUENCE [LARGE SCALE GENOMIC DNA]</scope>
    <source>
        <strain evidence="4 5">FD-317 M1</strain>
    </source>
</reference>
<dbReference type="PANTHER" id="PTHR13693">
    <property type="entry name" value="CLASS II AMINOTRANSFERASE/8-AMINO-7-OXONONANOATE SYNTHASE"/>
    <property type="match status" value="1"/>
</dbReference>
<dbReference type="InterPro" id="IPR050087">
    <property type="entry name" value="AON_synthase_class-II"/>
</dbReference>
<organism evidence="4 5">
    <name type="scientific">Collybiopsis luxurians FD-317 M1</name>
    <dbReference type="NCBI Taxonomy" id="944289"/>
    <lineage>
        <taxon>Eukaryota</taxon>
        <taxon>Fungi</taxon>
        <taxon>Dikarya</taxon>
        <taxon>Basidiomycota</taxon>
        <taxon>Agaricomycotina</taxon>
        <taxon>Agaricomycetes</taxon>
        <taxon>Agaricomycetidae</taxon>
        <taxon>Agaricales</taxon>
        <taxon>Marasmiineae</taxon>
        <taxon>Omphalotaceae</taxon>
        <taxon>Collybiopsis</taxon>
        <taxon>Collybiopsis luxurians</taxon>
    </lineage>
</organism>
<dbReference type="EMBL" id="KN834830">
    <property type="protein sequence ID" value="KIK53336.1"/>
    <property type="molecule type" value="Genomic_DNA"/>
</dbReference>
<dbReference type="InterPro" id="IPR015421">
    <property type="entry name" value="PyrdxlP-dep_Trfase_major"/>
</dbReference>
<dbReference type="HOGENOM" id="CLU_1299854_0_0_1"/>
<dbReference type="OrthoDB" id="65434at2759"/>
<dbReference type="SUPFAM" id="SSF53383">
    <property type="entry name" value="PLP-dependent transferases"/>
    <property type="match status" value="1"/>
</dbReference>
<dbReference type="GO" id="GO:0046513">
    <property type="term" value="P:ceramide biosynthetic process"/>
    <property type="evidence" value="ECO:0007669"/>
    <property type="project" value="TreeGrafter"/>
</dbReference>
<accession>A0A0D0BF86</accession>
<comment type="cofactor">
    <cofactor evidence="1">
        <name>pyridoxal 5'-phosphate</name>
        <dbReference type="ChEBI" id="CHEBI:597326"/>
    </cofactor>
</comment>
<dbReference type="GO" id="GO:0016020">
    <property type="term" value="C:membrane"/>
    <property type="evidence" value="ECO:0007669"/>
    <property type="project" value="GOC"/>
</dbReference>
<evidence type="ECO:0000259" key="3">
    <source>
        <dbReference type="Pfam" id="PF00155"/>
    </source>
</evidence>
<proteinExistence type="predicted"/>
<protein>
    <submittedName>
        <fullName evidence="4">Unplaced genomic scaffold GYMLUscaffold_82, whole genome shotgun sequence</fullName>
    </submittedName>
</protein>
<dbReference type="InterPro" id="IPR004839">
    <property type="entry name" value="Aminotransferase_I/II_large"/>
</dbReference>
<evidence type="ECO:0000256" key="1">
    <source>
        <dbReference type="ARBA" id="ARBA00001933"/>
    </source>
</evidence>
<name>A0A0D0BF86_9AGAR</name>
<dbReference type="GO" id="GO:0046512">
    <property type="term" value="P:sphingosine biosynthetic process"/>
    <property type="evidence" value="ECO:0007669"/>
    <property type="project" value="TreeGrafter"/>
</dbReference>
<keyword evidence="5" id="KW-1185">Reference proteome</keyword>
<keyword evidence="2" id="KW-0808">Transferase</keyword>
<dbReference type="AlphaFoldDB" id="A0A0D0BF86"/>
<evidence type="ECO:0000256" key="2">
    <source>
        <dbReference type="ARBA" id="ARBA00022679"/>
    </source>
</evidence>
<dbReference type="Gene3D" id="3.40.640.10">
    <property type="entry name" value="Type I PLP-dependent aspartate aminotransferase-like (Major domain)"/>
    <property type="match status" value="1"/>
</dbReference>
<dbReference type="GO" id="GO:0004758">
    <property type="term" value="F:serine C-palmitoyltransferase activity"/>
    <property type="evidence" value="ECO:0007669"/>
    <property type="project" value="TreeGrafter"/>
</dbReference>
<dbReference type="PANTHER" id="PTHR13693:SF3">
    <property type="entry name" value="LD36009P"/>
    <property type="match status" value="1"/>
</dbReference>
<sequence>MSSSLSRNTGGRGGCADDVEEGMKRYGVSSCGSRLDLHTLTETLVAKFVGMDAAVISSMGFATNSTFIPAMVSKGCLVISDELNHASIRFSVRSSGAQVRVFKHNDMKKLEALLREIITQGQPKMHRPWKKILIIVEGTYSMEGTMVEMPGLLELKEKYKLYLFVDEAHSIGAIGLHGRGVVAALVSTREISTFLWEHSPNRKVSRWRQDPH</sequence>
<feature type="domain" description="Aminotransferase class I/classII large" evidence="3">
    <location>
        <begin position="36"/>
        <end position="177"/>
    </location>
</feature>
<dbReference type="GO" id="GO:0030170">
    <property type="term" value="F:pyridoxal phosphate binding"/>
    <property type="evidence" value="ECO:0007669"/>
    <property type="project" value="InterPro"/>
</dbReference>